<dbReference type="InterPro" id="IPR011059">
    <property type="entry name" value="Metal-dep_hydrolase_composite"/>
</dbReference>
<keyword evidence="3" id="KW-1185">Reference proteome</keyword>
<comment type="caution">
    <text evidence="2">The sequence shown here is derived from an EMBL/GenBank/DDBJ whole genome shotgun (WGS) entry which is preliminary data.</text>
</comment>
<organism evidence="2 3">
    <name type="scientific">Steroidobacter agaridevorans</name>
    <dbReference type="NCBI Taxonomy" id="2695856"/>
    <lineage>
        <taxon>Bacteria</taxon>
        <taxon>Pseudomonadati</taxon>
        <taxon>Pseudomonadota</taxon>
        <taxon>Gammaproteobacteria</taxon>
        <taxon>Steroidobacterales</taxon>
        <taxon>Steroidobacteraceae</taxon>
        <taxon>Steroidobacter</taxon>
    </lineage>
</organism>
<dbReference type="InterPro" id="IPR032466">
    <property type="entry name" value="Metal_Hydrolase"/>
</dbReference>
<dbReference type="AlphaFoldDB" id="A0A829YLA5"/>
<accession>A0A829YLA5</accession>
<name>A0A829YLA5_9GAMM</name>
<sequence length="396" mass="42672">MAQAQQAWTLDGVKIYPAPNAPPVSGHVIIAGNKIESVTTGKSRATAENKHPQCDGGVIVAGFQNSHVHFTGEEFSNARQRPAAELDAALTRMLTRYGYTTVFDVASDGENTLALRSRIEKGELRGPRILTVGLALFPPHGLPIYISHMPKELLDRLPQPDSADAAAQIVRKNLDAGTDGTKLFIATPQGDGTNKRMPADIASAAAKATHRRGKLVFAHPTDIQGIQDALAAHVDILTHPPLGAPAPWPEPLMKQLRDAGVSMTPTLQLFPYELNKQRVPADIAERLVNETLTEFGKFATLGGQVLFGTDVGYMTDYDPTREYELLAKAGMTPMQILASLTTTPAARWNEQDSRGRIAAGMAADLVVLDADPADSPRNFASVRCAIRGGEVIYSRQ</sequence>
<dbReference type="SUPFAM" id="SSF51338">
    <property type="entry name" value="Composite domain of metallo-dependent hydrolases"/>
    <property type="match status" value="1"/>
</dbReference>
<evidence type="ECO:0000259" key="1">
    <source>
        <dbReference type="Pfam" id="PF01979"/>
    </source>
</evidence>
<dbReference type="PANTHER" id="PTHR43135:SF3">
    <property type="entry name" value="ALPHA-D-RIBOSE 1-METHYLPHOSPHONATE 5-TRIPHOSPHATE DIPHOSPHATASE"/>
    <property type="match status" value="1"/>
</dbReference>
<dbReference type="PANTHER" id="PTHR43135">
    <property type="entry name" value="ALPHA-D-RIBOSE 1-METHYLPHOSPHONATE 5-TRIPHOSPHATE DIPHOSPHATASE"/>
    <property type="match status" value="1"/>
</dbReference>
<reference evidence="3" key="1">
    <citation type="submission" date="2020-01" db="EMBL/GenBank/DDBJ databases">
        <title>'Steroidobacter agaridevorans' sp. nov., agar-degrading bacteria isolated from rhizosphere soils.</title>
        <authorList>
            <person name="Ikenaga M."/>
            <person name="Kataoka M."/>
            <person name="Murouchi A."/>
            <person name="Katsuragi S."/>
            <person name="Sakai M."/>
        </authorList>
    </citation>
    <scope>NUCLEOTIDE SEQUENCE [LARGE SCALE GENOMIC DNA]</scope>
    <source>
        <strain evidence="3">YU21-B</strain>
    </source>
</reference>
<dbReference type="Gene3D" id="2.30.40.10">
    <property type="entry name" value="Urease, subunit C, domain 1"/>
    <property type="match status" value="1"/>
</dbReference>
<dbReference type="InterPro" id="IPR006680">
    <property type="entry name" value="Amidohydro-rel"/>
</dbReference>
<dbReference type="GO" id="GO:0016810">
    <property type="term" value="F:hydrolase activity, acting on carbon-nitrogen (but not peptide) bonds"/>
    <property type="evidence" value="ECO:0007669"/>
    <property type="project" value="InterPro"/>
</dbReference>
<proteinExistence type="predicted"/>
<dbReference type="Gene3D" id="3.20.20.140">
    <property type="entry name" value="Metal-dependent hydrolases"/>
    <property type="match status" value="1"/>
</dbReference>
<evidence type="ECO:0000313" key="2">
    <source>
        <dbReference type="EMBL" id="GFE84204.1"/>
    </source>
</evidence>
<dbReference type="Pfam" id="PF01979">
    <property type="entry name" value="Amidohydro_1"/>
    <property type="match status" value="1"/>
</dbReference>
<protein>
    <submittedName>
        <fullName evidence="2">Xaa-Pro dipeptidase</fullName>
    </submittedName>
</protein>
<dbReference type="InterPro" id="IPR051781">
    <property type="entry name" value="Metallo-dep_Hydrolase"/>
</dbReference>
<gene>
    <name evidence="2" type="ORF">GCM10011487_62040</name>
</gene>
<evidence type="ECO:0000313" key="3">
    <source>
        <dbReference type="Proteomes" id="UP000445000"/>
    </source>
</evidence>
<dbReference type="EMBL" id="BLJN01000008">
    <property type="protein sequence ID" value="GFE84204.1"/>
    <property type="molecule type" value="Genomic_DNA"/>
</dbReference>
<dbReference type="Proteomes" id="UP000445000">
    <property type="component" value="Unassembled WGS sequence"/>
</dbReference>
<feature type="domain" description="Amidohydrolase-related" evidence="1">
    <location>
        <begin position="58"/>
        <end position="384"/>
    </location>
</feature>
<dbReference type="SUPFAM" id="SSF51556">
    <property type="entry name" value="Metallo-dependent hydrolases"/>
    <property type="match status" value="1"/>
</dbReference>